<evidence type="ECO:0000256" key="1">
    <source>
        <dbReference type="SAM" id="Coils"/>
    </source>
</evidence>
<feature type="domain" description="Recombinase" evidence="3">
    <location>
        <begin position="170"/>
        <end position="295"/>
    </location>
</feature>
<proteinExistence type="predicted"/>
<keyword evidence="4" id="KW-0966">Cell projection</keyword>
<dbReference type="PROSITE" id="PS51736">
    <property type="entry name" value="RECOMBINASES_3"/>
    <property type="match status" value="1"/>
</dbReference>
<dbReference type="GO" id="GO:0003677">
    <property type="term" value="F:DNA binding"/>
    <property type="evidence" value="ECO:0007669"/>
    <property type="project" value="InterPro"/>
</dbReference>
<evidence type="ECO:0000313" key="5">
    <source>
        <dbReference type="Proteomes" id="UP000581688"/>
    </source>
</evidence>
<dbReference type="GO" id="GO:0000150">
    <property type="term" value="F:DNA strand exchange activity"/>
    <property type="evidence" value="ECO:0007669"/>
    <property type="project" value="InterPro"/>
</dbReference>
<name>A0A841PSI7_9BACI</name>
<keyword evidence="1" id="KW-0175">Coiled coil</keyword>
<dbReference type="SMART" id="SM00857">
    <property type="entry name" value="Resolvase"/>
    <property type="match status" value="1"/>
</dbReference>
<evidence type="ECO:0000259" key="3">
    <source>
        <dbReference type="PROSITE" id="PS51737"/>
    </source>
</evidence>
<dbReference type="InterPro" id="IPR006119">
    <property type="entry name" value="Resolv_N"/>
</dbReference>
<dbReference type="PROSITE" id="PS51737">
    <property type="entry name" value="RECOMBINASE_DNA_BIND"/>
    <property type="match status" value="1"/>
</dbReference>
<dbReference type="Gene3D" id="3.40.50.1390">
    <property type="entry name" value="Resolvase, N-terminal catalytic domain"/>
    <property type="match status" value="1"/>
</dbReference>
<reference evidence="4 5" key="1">
    <citation type="submission" date="2020-08" db="EMBL/GenBank/DDBJ databases">
        <title>Genomic Encyclopedia of Type Strains, Phase IV (KMG-IV): sequencing the most valuable type-strain genomes for metagenomic binning, comparative biology and taxonomic classification.</title>
        <authorList>
            <person name="Goeker M."/>
        </authorList>
    </citation>
    <scope>NUCLEOTIDE SEQUENCE [LARGE SCALE GENOMIC DNA]</scope>
    <source>
        <strain evidence="4 5">DSM 19612</strain>
    </source>
</reference>
<dbReference type="InterPro" id="IPR050639">
    <property type="entry name" value="SSR_resolvase"/>
</dbReference>
<dbReference type="SUPFAM" id="SSF53041">
    <property type="entry name" value="Resolvase-like"/>
    <property type="match status" value="1"/>
</dbReference>
<sequence length="527" mass="61525">MELPRKVKYGLCYLRRSRQDESREKKHGVDTLHEQRLLMTNELKKYDFHYEIRQEIGSGDTIANRPVFSKIVSEIRQGKIDALIVKDFSRLGRGNMKDSGELYELIMKHSILIITPNKIYNPHNDSDLQQMRFEMFLYREEFEMIKKRLNNARKNYAREGKWMTGGGGIPFGYEYDEVSQKLTPNPEESKVVQRIYDWYVSEEEIGLQTICTRLKRKNIPSPSGKKDWHQVVVKRILSNKVYIGTVEFGKTKRVDNKAVKKPEDQHIVVEDAHAAIIDKELFQKAQVKLAHMKNTHPVRTDFAPGILAGLITCPHCGRKMLKNTSSQKYKKKDGTISHFRKEFIACIPCGVYAKYDHVVEAILEFLKTLVNLDEDSIKKQYAKLIEQKMKREESNEEEDSHLLSRKKDIEDSLKLIIDMKLKVAMKGHIPDLYEEKEAELNEELKKVEQEIVKCKQENRAEEDVTIGTVIKERIQNVLDVFQLLRSNEEKNNLLREVIEYAEIEIIEKGRGRRPAKFKLTVKPLLSF</sequence>
<evidence type="ECO:0000259" key="2">
    <source>
        <dbReference type="PROSITE" id="PS51736"/>
    </source>
</evidence>
<keyword evidence="5" id="KW-1185">Reference proteome</keyword>
<dbReference type="PANTHER" id="PTHR30461:SF23">
    <property type="entry name" value="DNA RECOMBINASE-RELATED"/>
    <property type="match status" value="1"/>
</dbReference>
<dbReference type="InterPro" id="IPR036162">
    <property type="entry name" value="Resolvase-like_N_sf"/>
</dbReference>
<dbReference type="EMBL" id="JACHGH010000001">
    <property type="protein sequence ID" value="MBB6451769.1"/>
    <property type="molecule type" value="Genomic_DNA"/>
</dbReference>
<dbReference type="CDD" id="cd00338">
    <property type="entry name" value="Ser_Recombinase"/>
    <property type="match status" value="1"/>
</dbReference>
<dbReference type="Pfam" id="PF00239">
    <property type="entry name" value="Resolvase"/>
    <property type="match status" value="1"/>
</dbReference>
<evidence type="ECO:0000313" key="4">
    <source>
        <dbReference type="EMBL" id="MBB6451769.1"/>
    </source>
</evidence>
<dbReference type="InterPro" id="IPR038109">
    <property type="entry name" value="DNA_bind_recomb_sf"/>
</dbReference>
<keyword evidence="4" id="KW-0282">Flagellum</keyword>
<dbReference type="RefSeq" id="WP_174496380.1">
    <property type="nucleotide sequence ID" value="NZ_CADDWK010000007.1"/>
</dbReference>
<accession>A0A841PSI7</accession>
<gene>
    <name evidence="4" type="ORF">HNQ94_000190</name>
</gene>
<dbReference type="Pfam" id="PF07508">
    <property type="entry name" value="Recombinase"/>
    <property type="match status" value="1"/>
</dbReference>
<feature type="domain" description="Resolvase/invertase-type recombinase catalytic" evidence="2">
    <location>
        <begin position="9"/>
        <end position="160"/>
    </location>
</feature>
<protein>
    <submittedName>
        <fullName evidence="4">DNA invertase Pin-like site-specific DNA recombinase/flagellar biosynthesis/type III secretory pathway chaperone</fullName>
    </submittedName>
</protein>
<dbReference type="PANTHER" id="PTHR30461">
    <property type="entry name" value="DNA-INVERTASE FROM LAMBDOID PROPHAGE"/>
    <property type="match status" value="1"/>
</dbReference>
<organism evidence="4 5">
    <name type="scientific">Salirhabdus euzebyi</name>
    <dbReference type="NCBI Taxonomy" id="394506"/>
    <lineage>
        <taxon>Bacteria</taxon>
        <taxon>Bacillati</taxon>
        <taxon>Bacillota</taxon>
        <taxon>Bacilli</taxon>
        <taxon>Bacillales</taxon>
        <taxon>Bacillaceae</taxon>
        <taxon>Salirhabdus</taxon>
    </lineage>
</organism>
<keyword evidence="4" id="KW-0969">Cilium</keyword>
<feature type="coiled-coil region" evidence="1">
    <location>
        <begin position="430"/>
        <end position="464"/>
    </location>
</feature>
<dbReference type="AlphaFoldDB" id="A0A841PSI7"/>
<dbReference type="InterPro" id="IPR011109">
    <property type="entry name" value="DNA_bind_recombinase_dom"/>
</dbReference>
<comment type="caution">
    <text evidence="4">The sequence shown here is derived from an EMBL/GenBank/DDBJ whole genome shotgun (WGS) entry which is preliminary data.</text>
</comment>
<dbReference type="Proteomes" id="UP000581688">
    <property type="component" value="Unassembled WGS sequence"/>
</dbReference>
<dbReference type="Gene3D" id="3.90.1750.20">
    <property type="entry name" value="Putative Large Serine Recombinase, Chain B, Domain 2"/>
    <property type="match status" value="1"/>
</dbReference>